<sequence>MSVTEYEREFVRLSQFARECVSTEATICKSFIEGLNEDIKLLVGILDLNEFVVLVERAYKAKELSKEKKKVDYEARDERKRSTSKSSQPSMKRFRNASNHSNSSFGHSNRDRVRQSVGPRAQISAKSKLAEKDNVQSARPSNMTAKGRPPRNIENVSRSQRETTDTAVRPEARAAA</sequence>
<proteinExistence type="predicted"/>
<gene>
    <name evidence="2" type="ORF">EPI10_023444</name>
</gene>
<name>A0A5B6VV25_9ROSI</name>
<feature type="compositionally biased region" description="Basic and acidic residues" evidence="1">
    <location>
        <begin position="159"/>
        <end position="176"/>
    </location>
</feature>
<dbReference type="AlphaFoldDB" id="A0A5B6VV25"/>
<feature type="compositionally biased region" description="Polar residues" evidence="1">
    <location>
        <begin position="135"/>
        <end position="144"/>
    </location>
</feature>
<feature type="region of interest" description="Disordered" evidence="1">
    <location>
        <begin position="66"/>
        <end position="176"/>
    </location>
</feature>
<evidence type="ECO:0000313" key="2">
    <source>
        <dbReference type="EMBL" id="KAA3473030.1"/>
    </source>
</evidence>
<reference evidence="3" key="1">
    <citation type="journal article" date="2019" name="Plant Biotechnol. J.">
        <title>Genome sequencing of the Australian wild diploid species Gossypium australe highlights disease resistance and delayed gland morphogenesis.</title>
        <authorList>
            <person name="Cai Y."/>
            <person name="Cai X."/>
            <person name="Wang Q."/>
            <person name="Wang P."/>
            <person name="Zhang Y."/>
            <person name="Cai C."/>
            <person name="Xu Y."/>
            <person name="Wang K."/>
            <person name="Zhou Z."/>
            <person name="Wang C."/>
            <person name="Geng S."/>
            <person name="Li B."/>
            <person name="Dong Q."/>
            <person name="Hou Y."/>
            <person name="Wang H."/>
            <person name="Ai P."/>
            <person name="Liu Z."/>
            <person name="Yi F."/>
            <person name="Sun M."/>
            <person name="An G."/>
            <person name="Cheng J."/>
            <person name="Zhang Y."/>
            <person name="Shi Q."/>
            <person name="Xie Y."/>
            <person name="Shi X."/>
            <person name="Chang Y."/>
            <person name="Huang F."/>
            <person name="Chen Y."/>
            <person name="Hong S."/>
            <person name="Mi L."/>
            <person name="Sun Q."/>
            <person name="Zhang L."/>
            <person name="Zhou B."/>
            <person name="Peng R."/>
            <person name="Zhang X."/>
            <person name="Liu F."/>
        </authorList>
    </citation>
    <scope>NUCLEOTIDE SEQUENCE [LARGE SCALE GENOMIC DNA]</scope>
    <source>
        <strain evidence="3">cv. PA1801</strain>
    </source>
</reference>
<keyword evidence="3" id="KW-1185">Reference proteome</keyword>
<feature type="compositionally biased region" description="Basic and acidic residues" evidence="1">
    <location>
        <begin position="66"/>
        <end position="81"/>
    </location>
</feature>
<comment type="caution">
    <text evidence="2">The sequence shown here is derived from an EMBL/GenBank/DDBJ whole genome shotgun (WGS) entry which is preliminary data.</text>
</comment>
<evidence type="ECO:0000313" key="3">
    <source>
        <dbReference type="Proteomes" id="UP000325315"/>
    </source>
</evidence>
<protein>
    <submittedName>
        <fullName evidence="2">Gag-Pol polyprotein</fullName>
    </submittedName>
</protein>
<dbReference type="Proteomes" id="UP000325315">
    <property type="component" value="Unassembled WGS sequence"/>
</dbReference>
<dbReference type="EMBL" id="SMMG02000005">
    <property type="protein sequence ID" value="KAA3473030.1"/>
    <property type="molecule type" value="Genomic_DNA"/>
</dbReference>
<feature type="compositionally biased region" description="Low complexity" evidence="1">
    <location>
        <begin position="96"/>
        <end position="107"/>
    </location>
</feature>
<evidence type="ECO:0000256" key="1">
    <source>
        <dbReference type="SAM" id="MobiDB-lite"/>
    </source>
</evidence>
<dbReference type="OrthoDB" id="2272416at2759"/>
<accession>A0A5B6VV25</accession>
<organism evidence="2 3">
    <name type="scientific">Gossypium australe</name>
    <dbReference type="NCBI Taxonomy" id="47621"/>
    <lineage>
        <taxon>Eukaryota</taxon>
        <taxon>Viridiplantae</taxon>
        <taxon>Streptophyta</taxon>
        <taxon>Embryophyta</taxon>
        <taxon>Tracheophyta</taxon>
        <taxon>Spermatophyta</taxon>
        <taxon>Magnoliopsida</taxon>
        <taxon>eudicotyledons</taxon>
        <taxon>Gunneridae</taxon>
        <taxon>Pentapetalae</taxon>
        <taxon>rosids</taxon>
        <taxon>malvids</taxon>
        <taxon>Malvales</taxon>
        <taxon>Malvaceae</taxon>
        <taxon>Malvoideae</taxon>
        <taxon>Gossypium</taxon>
    </lineage>
</organism>